<gene>
    <name evidence="2" type="ORF">PIB30_050679</name>
</gene>
<proteinExistence type="predicted"/>
<sequence length="120" mass="14138">MAMKKSSVIHAQQIIMLHIIIIIGIVTCFVIAESHEIVPNNKESWTQSYYYYYSKELGTPSYYITSIDSERKLSRLRECLHHCIELIKRYWPRHREDPTPPGVIQQCIDDCIHDLDKPFS</sequence>
<dbReference type="Proteomes" id="UP001341840">
    <property type="component" value="Unassembled WGS sequence"/>
</dbReference>
<name>A0ABU6ZGF9_9FABA</name>
<keyword evidence="1" id="KW-0812">Transmembrane</keyword>
<comment type="caution">
    <text evidence="2">The sequence shown here is derived from an EMBL/GenBank/DDBJ whole genome shotgun (WGS) entry which is preliminary data.</text>
</comment>
<evidence type="ECO:0000313" key="3">
    <source>
        <dbReference type="Proteomes" id="UP001341840"/>
    </source>
</evidence>
<keyword evidence="1" id="KW-0472">Membrane</keyword>
<dbReference type="EMBL" id="JASCZI010272211">
    <property type="protein sequence ID" value="MED6221050.1"/>
    <property type="molecule type" value="Genomic_DNA"/>
</dbReference>
<feature type="transmembrane region" description="Helical" evidence="1">
    <location>
        <begin position="12"/>
        <end position="32"/>
    </location>
</feature>
<evidence type="ECO:0000256" key="1">
    <source>
        <dbReference type="SAM" id="Phobius"/>
    </source>
</evidence>
<evidence type="ECO:0000313" key="2">
    <source>
        <dbReference type="EMBL" id="MED6221050.1"/>
    </source>
</evidence>
<protein>
    <submittedName>
        <fullName evidence="2">Uncharacterized protein</fullName>
    </submittedName>
</protein>
<organism evidence="2 3">
    <name type="scientific">Stylosanthes scabra</name>
    <dbReference type="NCBI Taxonomy" id="79078"/>
    <lineage>
        <taxon>Eukaryota</taxon>
        <taxon>Viridiplantae</taxon>
        <taxon>Streptophyta</taxon>
        <taxon>Embryophyta</taxon>
        <taxon>Tracheophyta</taxon>
        <taxon>Spermatophyta</taxon>
        <taxon>Magnoliopsida</taxon>
        <taxon>eudicotyledons</taxon>
        <taxon>Gunneridae</taxon>
        <taxon>Pentapetalae</taxon>
        <taxon>rosids</taxon>
        <taxon>fabids</taxon>
        <taxon>Fabales</taxon>
        <taxon>Fabaceae</taxon>
        <taxon>Papilionoideae</taxon>
        <taxon>50 kb inversion clade</taxon>
        <taxon>dalbergioids sensu lato</taxon>
        <taxon>Dalbergieae</taxon>
        <taxon>Pterocarpus clade</taxon>
        <taxon>Stylosanthes</taxon>
    </lineage>
</organism>
<reference evidence="2 3" key="1">
    <citation type="journal article" date="2023" name="Plants (Basel)">
        <title>Bridging the Gap: Combining Genomics and Transcriptomics Approaches to Understand Stylosanthes scabra, an Orphan Legume from the Brazilian Caatinga.</title>
        <authorList>
            <person name="Ferreira-Neto J.R.C."/>
            <person name="da Silva M.D."/>
            <person name="Binneck E."/>
            <person name="de Melo N.F."/>
            <person name="da Silva R.H."/>
            <person name="de Melo A.L.T.M."/>
            <person name="Pandolfi V."/>
            <person name="Bustamante F.O."/>
            <person name="Brasileiro-Vidal A.C."/>
            <person name="Benko-Iseppon A.M."/>
        </authorList>
    </citation>
    <scope>NUCLEOTIDE SEQUENCE [LARGE SCALE GENOMIC DNA]</scope>
    <source>
        <tissue evidence="2">Leaves</tissue>
    </source>
</reference>
<keyword evidence="1" id="KW-1133">Transmembrane helix</keyword>
<keyword evidence="3" id="KW-1185">Reference proteome</keyword>
<accession>A0ABU6ZGF9</accession>